<comment type="caution">
    <text evidence="4">The sequence shown here is derived from an EMBL/GenBank/DDBJ whole genome shotgun (WGS) entry which is preliminary data.</text>
</comment>
<dbReference type="Proteomes" id="UP001159427">
    <property type="component" value="Unassembled WGS sequence"/>
</dbReference>
<dbReference type="Pfam" id="PF00071">
    <property type="entry name" value="Ras"/>
    <property type="match status" value="1"/>
</dbReference>
<dbReference type="PANTHER" id="PTHR14359">
    <property type="entry name" value="HOMO-OLIGOMERIC FLAVIN CONTAINING CYS DECARBOXYLASE FAMILY"/>
    <property type="match status" value="1"/>
</dbReference>
<dbReference type="InterPro" id="IPR005225">
    <property type="entry name" value="Small_GTP-bd"/>
</dbReference>
<protein>
    <recommendedName>
        <fullName evidence="3">Flavoprotein domain-containing protein</fullName>
    </recommendedName>
</protein>
<dbReference type="SMART" id="SM00175">
    <property type="entry name" value="RAB"/>
    <property type="match status" value="1"/>
</dbReference>
<comment type="similarity">
    <text evidence="2">Belongs to the HFCD (homooligomeric flavin containing Cys decarboxylase) superfamily.</text>
</comment>
<evidence type="ECO:0000256" key="2">
    <source>
        <dbReference type="ARBA" id="ARBA00038350"/>
    </source>
</evidence>
<sequence>MAHKKLLNRDLIYDYMFKVLLLGDAGVGKTSLMWRFSEDVFNKTYISTIGIDFKLRTIEVEGKRVRLQIWDTAGQERFHAISVSYYRSAIGIMLVYDITSRRSFENIAKWLRNIDEHAKEDVIKLLVGNKCDLRGPRAVKREEGEQLATEYDMSFFETSAKENESIEDAFVCMAQEIMEKFVPGWITCDAAKKESSPTVPSQPKTFHFLFVSWSAAPRMTITFKMATETSTSATNQSKNVLIGVTGSVASIKLPKLVEELLLLPSKPNIQVIATDCSTHFFDESKIRAKVFRDKDEWEAWRTIQDPVLHIELRRWADLMVIAPLDANTMAKIANGLCDNLLTCTVRAWDMKKPLLFCPAMNTFMWEHPITSSHVEQLVNIGYTHVPPIKKTLACGDTGNNPNFF</sequence>
<reference evidence="4 5" key="1">
    <citation type="submission" date="2022-05" db="EMBL/GenBank/DDBJ databases">
        <authorList>
            <consortium name="Genoscope - CEA"/>
            <person name="William W."/>
        </authorList>
    </citation>
    <scope>NUCLEOTIDE SEQUENCE [LARGE SCALE GENOMIC DNA]</scope>
</reference>
<dbReference type="SMART" id="SM00173">
    <property type="entry name" value="RAS"/>
    <property type="match status" value="1"/>
</dbReference>
<evidence type="ECO:0000259" key="3">
    <source>
        <dbReference type="Pfam" id="PF02441"/>
    </source>
</evidence>
<name>A0ABN8LGB2_9CNID</name>
<dbReference type="SMART" id="SM00177">
    <property type="entry name" value="ARF"/>
    <property type="match status" value="1"/>
</dbReference>
<dbReference type="EMBL" id="CALNXI010000012">
    <property type="protein sequence ID" value="CAH3014654.1"/>
    <property type="molecule type" value="Genomic_DNA"/>
</dbReference>
<evidence type="ECO:0000256" key="1">
    <source>
        <dbReference type="ARBA" id="ARBA00022993"/>
    </source>
</evidence>
<dbReference type="InterPro" id="IPR001806">
    <property type="entry name" value="Small_GTPase"/>
</dbReference>
<organism evidence="4 5">
    <name type="scientific">Porites evermanni</name>
    <dbReference type="NCBI Taxonomy" id="104178"/>
    <lineage>
        <taxon>Eukaryota</taxon>
        <taxon>Metazoa</taxon>
        <taxon>Cnidaria</taxon>
        <taxon>Anthozoa</taxon>
        <taxon>Hexacorallia</taxon>
        <taxon>Scleractinia</taxon>
        <taxon>Fungiina</taxon>
        <taxon>Poritidae</taxon>
        <taxon>Porites</taxon>
    </lineage>
</organism>
<dbReference type="SUPFAM" id="SSF52540">
    <property type="entry name" value="P-loop containing nucleoside triphosphate hydrolases"/>
    <property type="match status" value="1"/>
</dbReference>
<keyword evidence="5" id="KW-1185">Reference proteome</keyword>
<dbReference type="InterPro" id="IPR003382">
    <property type="entry name" value="Flavoprotein"/>
</dbReference>
<dbReference type="PRINTS" id="PR00449">
    <property type="entry name" value="RASTRNSFRMNG"/>
</dbReference>
<evidence type="ECO:0000313" key="4">
    <source>
        <dbReference type="EMBL" id="CAH3014654.1"/>
    </source>
</evidence>
<dbReference type="NCBIfam" id="TIGR00231">
    <property type="entry name" value="small_GTP"/>
    <property type="match status" value="1"/>
</dbReference>
<dbReference type="SMART" id="SM00174">
    <property type="entry name" value="RHO"/>
    <property type="match status" value="1"/>
</dbReference>
<dbReference type="PROSITE" id="PS51420">
    <property type="entry name" value="RHO"/>
    <property type="match status" value="1"/>
</dbReference>
<evidence type="ECO:0000313" key="5">
    <source>
        <dbReference type="Proteomes" id="UP001159427"/>
    </source>
</evidence>
<dbReference type="Gene3D" id="3.40.50.1950">
    <property type="entry name" value="Flavin prenyltransferase-like"/>
    <property type="match status" value="1"/>
</dbReference>
<gene>
    <name evidence="4" type="ORF">PEVE_00003332</name>
</gene>
<proteinExistence type="inferred from homology"/>
<keyword evidence="1" id="KW-0173">Coenzyme A biosynthesis</keyword>
<dbReference type="SUPFAM" id="SSF52507">
    <property type="entry name" value="Homo-oligomeric flavin-containing Cys decarboxylases, HFCD"/>
    <property type="match status" value="1"/>
</dbReference>
<accession>A0ABN8LGB2</accession>
<dbReference type="InterPro" id="IPR036551">
    <property type="entry name" value="Flavin_trans-like"/>
</dbReference>
<dbReference type="Pfam" id="PF02441">
    <property type="entry name" value="Flavoprotein"/>
    <property type="match status" value="1"/>
</dbReference>
<dbReference type="SMART" id="SM00176">
    <property type="entry name" value="RAN"/>
    <property type="match status" value="1"/>
</dbReference>
<dbReference type="InterPro" id="IPR027417">
    <property type="entry name" value="P-loop_NTPase"/>
</dbReference>
<dbReference type="Gene3D" id="3.40.50.300">
    <property type="entry name" value="P-loop containing nucleotide triphosphate hydrolases"/>
    <property type="match status" value="1"/>
</dbReference>
<feature type="domain" description="Flavoprotein" evidence="3">
    <location>
        <begin position="238"/>
        <end position="377"/>
    </location>
</feature>
<dbReference type="PANTHER" id="PTHR14359:SF6">
    <property type="entry name" value="PHOSPHOPANTOTHENOYLCYSTEINE DECARBOXYLASE"/>
    <property type="match status" value="1"/>
</dbReference>
<dbReference type="PROSITE" id="PS51421">
    <property type="entry name" value="RAS"/>
    <property type="match status" value="1"/>
</dbReference>
<dbReference type="PROSITE" id="PS51419">
    <property type="entry name" value="RAB"/>
    <property type="match status" value="1"/>
</dbReference>